<dbReference type="InterPro" id="IPR027963">
    <property type="entry name" value="MEIOC"/>
</dbReference>
<evidence type="ECO:0000313" key="3">
    <source>
        <dbReference type="RefSeq" id="XP_011297004.1"/>
    </source>
</evidence>
<dbReference type="PANTHER" id="PTHR33861">
    <property type="entry name" value="PROTEIN CBG18333"/>
    <property type="match status" value="1"/>
</dbReference>
<reference evidence="3" key="1">
    <citation type="submission" date="2025-08" db="UniProtKB">
        <authorList>
            <consortium name="RefSeq"/>
        </authorList>
    </citation>
    <scope>IDENTIFICATION</scope>
    <source>
        <strain evidence="3">USDA-PBARC FA_bdor</strain>
        <tissue evidence="3">Whole organism</tissue>
    </source>
</reference>
<dbReference type="GO" id="GO:0005737">
    <property type="term" value="C:cytoplasm"/>
    <property type="evidence" value="ECO:0007669"/>
    <property type="project" value="TreeGrafter"/>
</dbReference>
<sequence length="779" mass="88323">MTLPLLRIQIDPIMGDEIGRMRCPMSVESGIDMFEAPGSNCIADNRCREYSPWSYDLLGRKSNHKTTLEDEDSQDLNNSMVNELVAKILDDEPIRNGETYTNQYNGNPIYQNDIQSRLKSRDYSDNYEGNVQYPYPRMPTHPDLEEPRDYLRGVNLKGLTLNDCISSTEKSNDYTRLEHPRPFNSNELNAPRNYAPLANGLLTTTNGFNYPQPSNWTDNLLSPDYTKDVFGNYQQPPACTHPDLNFNTIGISEMEVPSNMVNPTNHHSTPVINIHDSYNTSANGPTYRPGSAMTDLSGDSGFLSNSPLQHFSPADNVLHNCFTNSYQRNNFEEMPNEHRYLQQPQHQPYKLEKPIETNYRTAMPNSGRYPGGNEYHDIRNNEYRPITSKIDEALVNMLSPQLKQKDQINQSYSQMRFPRSVNSQSMDQSPKYNYPVDNGYHHRFTASTENLKPLHSPVYQTGKRSANQTCGYQKDPFDLAGEIGYTSNAHLALARASVDTNVLNHLMMKQHQQLQMSVPDVLLNQRLLRATAQARPGVFPSLMPVISAVPSLHSMPFLSGGMGLRGGNVRSSRRAGPASLLHMRLEQTFEQFKLLEKERKKCEAGLAAHFPGKRVTSANNIIVPKLQGNSSRADRLIIDHLREHARVITLIAKMEHLRGASMNQRIHKSMEYWLESIKFVQECRRREIIHANKRQKDNPQCSPIQDDKDILALANSIRELTKASRLARTGMFNAMQATLLHNKDIEKTIVETSKDAIIPLNQGEAQAIVGETDNFTIST</sequence>
<feature type="compositionally biased region" description="Basic and acidic residues" evidence="1">
    <location>
        <begin position="172"/>
        <end position="181"/>
    </location>
</feature>
<dbReference type="GO" id="GO:0005634">
    <property type="term" value="C:nucleus"/>
    <property type="evidence" value="ECO:0007669"/>
    <property type="project" value="TreeGrafter"/>
</dbReference>
<dbReference type="PANTHER" id="PTHR33861:SF5">
    <property type="entry name" value="GAMMA-TUBULIN COMPLEX COMPONENT"/>
    <property type="match status" value="1"/>
</dbReference>
<evidence type="ECO:0000256" key="1">
    <source>
        <dbReference type="SAM" id="MobiDB-lite"/>
    </source>
</evidence>
<dbReference type="GeneID" id="105262863"/>
<organism evidence="2 3">
    <name type="scientific">Fopius arisanus</name>
    <dbReference type="NCBI Taxonomy" id="64838"/>
    <lineage>
        <taxon>Eukaryota</taxon>
        <taxon>Metazoa</taxon>
        <taxon>Ecdysozoa</taxon>
        <taxon>Arthropoda</taxon>
        <taxon>Hexapoda</taxon>
        <taxon>Insecta</taxon>
        <taxon>Pterygota</taxon>
        <taxon>Neoptera</taxon>
        <taxon>Endopterygota</taxon>
        <taxon>Hymenoptera</taxon>
        <taxon>Apocrita</taxon>
        <taxon>Ichneumonoidea</taxon>
        <taxon>Braconidae</taxon>
        <taxon>Opiinae</taxon>
        <taxon>Fopius</taxon>
    </lineage>
</organism>
<dbReference type="GO" id="GO:0007144">
    <property type="term" value="P:female meiosis I"/>
    <property type="evidence" value="ECO:0007669"/>
    <property type="project" value="TreeGrafter"/>
</dbReference>
<evidence type="ECO:0000313" key="2">
    <source>
        <dbReference type="Proteomes" id="UP000694866"/>
    </source>
</evidence>
<dbReference type="GO" id="GO:0007141">
    <property type="term" value="P:male meiosis I"/>
    <property type="evidence" value="ECO:0007669"/>
    <property type="project" value="TreeGrafter"/>
</dbReference>
<feature type="region of interest" description="Disordered" evidence="1">
    <location>
        <begin position="172"/>
        <end position="191"/>
    </location>
</feature>
<accession>A0A9R1STT3</accession>
<dbReference type="KEGG" id="fas:105262863"/>
<dbReference type="Proteomes" id="UP000694866">
    <property type="component" value="Unplaced"/>
</dbReference>
<gene>
    <name evidence="3" type="primary">LOC105262863</name>
</gene>
<dbReference type="OrthoDB" id="26491at2759"/>
<name>A0A9R1STT3_9HYME</name>
<dbReference type="Pfam" id="PF15189">
    <property type="entry name" value="MEIOC"/>
    <property type="match status" value="1"/>
</dbReference>
<dbReference type="RefSeq" id="XP_011297004.1">
    <property type="nucleotide sequence ID" value="XM_011298702.1"/>
</dbReference>
<keyword evidence="2" id="KW-1185">Reference proteome</keyword>
<protein>
    <submittedName>
        <fullName evidence="3">Uncharacterized protein isoform X1</fullName>
    </submittedName>
</protein>
<proteinExistence type="predicted"/>
<dbReference type="AlphaFoldDB" id="A0A9R1STT3"/>
<dbReference type="GO" id="GO:0048255">
    <property type="term" value="P:mRNA stabilization"/>
    <property type="evidence" value="ECO:0007669"/>
    <property type="project" value="TreeGrafter"/>
</dbReference>